<evidence type="ECO:0000313" key="2">
    <source>
        <dbReference type="EMBL" id="EGS17666.1"/>
    </source>
</evidence>
<reference evidence="2 3" key="1">
    <citation type="journal article" date="2011" name="Cell">
        <title>Insight into structure and assembly of the nuclear pore complex by utilizing the genome of a eukaryotic thermophile.</title>
        <authorList>
            <person name="Amlacher S."/>
            <person name="Sarges P."/>
            <person name="Flemming D."/>
            <person name="van Noort V."/>
            <person name="Kunze R."/>
            <person name="Devos D.P."/>
            <person name="Arumugam M."/>
            <person name="Bork P."/>
            <person name="Hurt E."/>
        </authorList>
    </citation>
    <scope>NUCLEOTIDE SEQUENCE [LARGE SCALE GENOMIC DNA]</scope>
    <source>
        <strain evidence="3">DSM 1495 / CBS 144.50 / IMI 039719</strain>
    </source>
</reference>
<dbReference type="SUPFAM" id="SSF88697">
    <property type="entry name" value="PUA domain-like"/>
    <property type="match status" value="1"/>
</dbReference>
<accession>G0SHH7</accession>
<name>G0SHH7_CHATD</name>
<dbReference type="KEGG" id="cthr:CTHT_0070060"/>
<dbReference type="eggNOG" id="ENOG502SF5I">
    <property type="taxonomic scope" value="Eukaryota"/>
</dbReference>
<dbReference type="RefSeq" id="XP_006697284.1">
    <property type="nucleotide sequence ID" value="XM_006697221.1"/>
</dbReference>
<dbReference type="AlphaFoldDB" id="G0SHH7"/>
<gene>
    <name evidence="2" type="ORF">CTHT_0070060</name>
</gene>
<protein>
    <submittedName>
        <fullName evidence="2">Uncharacterized protein</fullName>
    </submittedName>
</protein>
<feature type="region of interest" description="Disordered" evidence="1">
    <location>
        <begin position="439"/>
        <end position="458"/>
    </location>
</feature>
<dbReference type="Gene3D" id="2.30.280.10">
    <property type="entry name" value="SRA-YDG"/>
    <property type="match status" value="1"/>
</dbReference>
<evidence type="ECO:0000313" key="3">
    <source>
        <dbReference type="Proteomes" id="UP000008066"/>
    </source>
</evidence>
<dbReference type="HOGENOM" id="CLU_573631_0_0_1"/>
<feature type="region of interest" description="Disordered" evidence="1">
    <location>
        <begin position="77"/>
        <end position="107"/>
    </location>
</feature>
<evidence type="ECO:0000256" key="1">
    <source>
        <dbReference type="SAM" id="MobiDB-lite"/>
    </source>
</evidence>
<dbReference type="OrthoDB" id="3244603at2759"/>
<dbReference type="Proteomes" id="UP000008066">
    <property type="component" value="Unassembled WGS sequence"/>
</dbReference>
<dbReference type="InterPro" id="IPR036987">
    <property type="entry name" value="SRA-YDG_sf"/>
</dbReference>
<dbReference type="GeneID" id="18261044"/>
<proteinExistence type="predicted"/>
<dbReference type="InterPro" id="IPR015947">
    <property type="entry name" value="PUA-like_sf"/>
</dbReference>
<dbReference type="STRING" id="759272.G0SHH7"/>
<sequence>MPLFLPPKHPSTSVTVYTKRRGFLHSLKKEKYKPFQDRPEERHASSVSLLLLEDSTSRPDRRALGIGSISEIQLSASTWNESSGGSSPSSSPTTPPRTNTTTSNSFSSPLALDTKALLFLSDSIRSSLACRSHRRPNSTLIHPQDADYLDTFLSYALSSSTSVSFHTVKDAHLDKLLSDLIRMCPSGWVRGVQTNMRRVLLRARKLERVWRERFRDRYFMIDELRSFELEERWPLDGDAVLEAPNIAPSHTPCKIRSSPIDTDKEEGWFEVGWELRADCSRVRYTREGTLADMHPGLLSFTGRRVRVLRGNLLHSDFAPAAGVRNDGLYKLLRYSQILNPITGRYHLELDLERIPGQPRMHDLAKIPNPSQMDDWHLYQKLILKRQGKNTTPASYSNWLRDKTGRSTMEGKVSGEADRSQSRKDYIAKDRGNILKEDRARTTDVSGRGNIRARGSKRMTEQQERGVFEVSRLKWLC</sequence>
<dbReference type="EMBL" id="GL988047">
    <property type="protein sequence ID" value="EGS17666.1"/>
    <property type="molecule type" value="Genomic_DNA"/>
</dbReference>
<organism evidence="3">
    <name type="scientific">Chaetomium thermophilum (strain DSM 1495 / CBS 144.50 / IMI 039719)</name>
    <name type="common">Thermochaetoides thermophila</name>
    <dbReference type="NCBI Taxonomy" id="759272"/>
    <lineage>
        <taxon>Eukaryota</taxon>
        <taxon>Fungi</taxon>
        <taxon>Dikarya</taxon>
        <taxon>Ascomycota</taxon>
        <taxon>Pezizomycotina</taxon>
        <taxon>Sordariomycetes</taxon>
        <taxon>Sordariomycetidae</taxon>
        <taxon>Sordariales</taxon>
        <taxon>Chaetomiaceae</taxon>
        <taxon>Thermochaetoides</taxon>
    </lineage>
</organism>
<keyword evidence="3" id="KW-1185">Reference proteome</keyword>